<name>A0A1Q3C1P9_CEPFO</name>
<dbReference type="AlphaFoldDB" id="A0A1Q3C1P9"/>
<dbReference type="Proteomes" id="UP000187406">
    <property type="component" value="Unassembled WGS sequence"/>
</dbReference>
<dbReference type="PROSITE" id="PS00092">
    <property type="entry name" value="N6_MTASE"/>
    <property type="match status" value="1"/>
</dbReference>
<accession>A0A1Q3C1P9</accession>
<dbReference type="InParanoid" id="A0A1Q3C1P9"/>
<dbReference type="InterPro" id="IPR029063">
    <property type="entry name" value="SAM-dependent_MTases_sf"/>
</dbReference>
<organism evidence="1 2">
    <name type="scientific">Cephalotus follicularis</name>
    <name type="common">Albany pitcher plant</name>
    <dbReference type="NCBI Taxonomy" id="3775"/>
    <lineage>
        <taxon>Eukaryota</taxon>
        <taxon>Viridiplantae</taxon>
        <taxon>Streptophyta</taxon>
        <taxon>Embryophyta</taxon>
        <taxon>Tracheophyta</taxon>
        <taxon>Spermatophyta</taxon>
        <taxon>Magnoliopsida</taxon>
        <taxon>eudicotyledons</taxon>
        <taxon>Gunneridae</taxon>
        <taxon>Pentapetalae</taxon>
        <taxon>rosids</taxon>
        <taxon>fabids</taxon>
        <taxon>Oxalidales</taxon>
        <taxon>Cephalotaceae</taxon>
        <taxon>Cephalotus</taxon>
    </lineage>
</organism>
<dbReference type="GO" id="GO:0008988">
    <property type="term" value="F:rRNA (adenine-N6-)-methyltransferase activity"/>
    <property type="evidence" value="ECO:0007669"/>
    <property type="project" value="TreeGrafter"/>
</dbReference>
<evidence type="ECO:0000313" key="2">
    <source>
        <dbReference type="Proteomes" id="UP000187406"/>
    </source>
</evidence>
<dbReference type="STRING" id="3775.A0A1Q3C1P9"/>
<comment type="caution">
    <text evidence="1">The sequence shown here is derived from an EMBL/GenBank/DDBJ whole genome shotgun (WGS) entry which is preliminary data.</text>
</comment>
<reference evidence="2" key="1">
    <citation type="submission" date="2016-04" db="EMBL/GenBank/DDBJ databases">
        <title>Cephalotus genome sequencing.</title>
        <authorList>
            <person name="Fukushima K."/>
            <person name="Hasebe M."/>
            <person name="Fang X."/>
        </authorList>
    </citation>
    <scope>NUCLEOTIDE SEQUENCE [LARGE SCALE GENOMIC DNA]</scope>
    <source>
        <strain evidence="2">cv. St1</strain>
    </source>
</reference>
<dbReference type="PANTHER" id="PTHR23290">
    <property type="entry name" value="RRNA N6-ADENOSINE-METHYLTRANSFERASE METTL5"/>
    <property type="match status" value="1"/>
</dbReference>
<dbReference type="PANTHER" id="PTHR23290:SF0">
    <property type="entry name" value="RRNA N6-ADENOSINE-METHYLTRANSFERASE METTL5"/>
    <property type="match status" value="1"/>
</dbReference>
<dbReference type="InterPro" id="IPR051720">
    <property type="entry name" value="rRNA_MeTrfase/Polyamine_Synth"/>
</dbReference>
<protein>
    <submittedName>
        <fullName evidence="1">Uncharacterized protein</fullName>
    </submittedName>
</protein>
<gene>
    <name evidence="1" type="ORF">CFOL_v3_17597</name>
</gene>
<evidence type="ECO:0000313" key="1">
    <source>
        <dbReference type="EMBL" id="GAV74116.1"/>
    </source>
</evidence>
<feature type="non-terminal residue" evidence="1">
    <location>
        <position position="1"/>
    </location>
</feature>
<dbReference type="EMBL" id="BDDD01001187">
    <property type="protein sequence ID" value="GAV74116.1"/>
    <property type="molecule type" value="Genomic_DNA"/>
</dbReference>
<proteinExistence type="predicted"/>
<sequence length="54" mass="5960">CIGQIVDTVVMNPPFGIRKKGADMDFLFVALQIASEAVYSLHKSSTRDVSLSFR</sequence>
<dbReference type="OrthoDB" id="7848332at2759"/>
<dbReference type="GO" id="GO:0003676">
    <property type="term" value="F:nucleic acid binding"/>
    <property type="evidence" value="ECO:0007669"/>
    <property type="project" value="InterPro"/>
</dbReference>
<keyword evidence="2" id="KW-1185">Reference proteome</keyword>
<dbReference type="Gene3D" id="3.40.50.150">
    <property type="entry name" value="Vaccinia Virus protein VP39"/>
    <property type="match status" value="1"/>
</dbReference>
<dbReference type="InterPro" id="IPR002052">
    <property type="entry name" value="DNA_methylase_N6_adenine_CS"/>
</dbReference>